<sequence length="45" mass="5133">MSDTTTNLPPVVDRSAFQAELDRLRVRRRRLPRVAAGRSDDLVQP</sequence>
<dbReference type="EMBL" id="FRCS01000003">
    <property type="protein sequence ID" value="SHN12991.1"/>
    <property type="molecule type" value="Genomic_DNA"/>
</dbReference>
<proteinExistence type="predicted"/>
<reference evidence="1 2" key="1">
    <citation type="submission" date="2016-11" db="EMBL/GenBank/DDBJ databases">
        <authorList>
            <person name="Jaros S."/>
            <person name="Januszkiewicz K."/>
            <person name="Wedrychowicz H."/>
        </authorList>
    </citation>
    <scope>NUCLEOTIDE SEQUENCE [LARGE SCALE GENOMIC DNA]</scope>
    <source>
        <strain evidence="1 2">DSM 46144</strain>
    </source>
</reference>
<accession>A0A1M7P8K9</accession>
<gene>
    <name evidence="1" type="ORF">SAMN05443668_10356</name>
</gene>
<protein>
    <submittedName>
        <fullName evidence="1">Uncharacterized protein</fullName>
    </submittedName>
</protein>
<evidence type="ECO:0000313" key="1">
    <source>
        <dbReference type="EMBL" id="SHN12991.1"/>
    </source>
</evidence>
<name>A0A1M7P8K9_9ACTN</name>
<dbReference type="RefSeq" id="WP_178379828.1">
    <property type="nucleotide sequence ID" value="NZ_FRCS01000003.1"/>
</dbReference>
<dbReference type="Proteomes" id="UP000184440">
    <property type="component" value="Unassembled WGS sequence"/>
</dbReference>
<keyword evidence="2" id="KW-1185">Reference proteome</keyword>
<evidence type="ECO:0000313" key="2">
    <source>
        <dbReference type="Proteomes" id="UP000184440"/>
    </source>
</evidence>
<dbReference type="STRING" id="134849.SAMN05443668_10356"/>
<organism evidence="1 2">
    <name type="scientific">Cryptosporangium aurantiacum</name>
    <dbReference type="NCBI Taxonomy" id="134849"/>
    <lineage>
        <taxon>Bacteria</taxon>
        <taxon>Bacillati</taxon>
        <taxon>Actinomycetota</taxon>
        <taxon>Actinomycetes</taxon>
        <taxon>Cryptosporangiales</taxon>
        <taxon>Cryptosporangiaceae</taxon>
        <taxon>Cryptosporangium</taxon>
    </lineage>
</organism>
<dbReference type="AlphaFoldDB" id="A0A1M7P8K9"/>